<organism evidence="8 9">
    <name type="scientific">Corynebacterium resistens (strain DSM 45100 / JCM 12819 / GTC 2026 / SICGH 158)</name>
    <dbReference type="NCBI Taxonomy" id="662755"/>
    <lineage>
        <taxon>Bacteria</taxon>
        <taxon>Bacillati</taxon>
        <taxon>Actinomycetota</taxon>
        <taxon>Actinomycetes</taxon>
        <taxon>Mycobacteriales</taxon>
        <taxon>Corynebacteriaceae</taxon>
        <taxon>Corynebacterium</taxon>
    </lineage>
</organism>
<keyword evidence="5" id="KW-0804">Transcription</keyword>
<dbReference type="InterPro" id="IPR013324">
    <property type="entry name" value="RNA_pol_sigma_r3/r4-like"/>
</dbReference>
<dbReference type="GO" id="GO:0003677">
    <property type="term" value="F:DNA binding"/>
    <property type="evidence" value="ECO:0007669"/>
    <property type="project" value="UniProtKB-KW"/>
</dbReference>
<dbReference type="SUPFAM" id="SSF88946">
    <property type="entry name" value="Sigma2 domain of RNA polymerase sigma factors"/>
    <property type="match status" value="1"/>
</dbReference>
<dbReference type="InterPro" id="IPR013325">
    <property type="entry name" value="RNA_pol_sigma_r2"/>
</dbReference>
<dbReference type="STRING" id="662755.CRES_0396"/>
<dbReference type="Proteomes" id="UP000000492">
    <property type="component" value="Chromosome"/>
</dbReference>
<proteinExistence type="inferred from homology"/>
<dbReference type="HOGENOM" id="CLU_047691_3_0_11"/>
<evidence type="ECO:0000256" key="2">
    <source>
        <dbReference type="ARBA" id="ARBA00023015"/>
    </source>
</evidence>
<evidence type="ECO:0000259" key="6">
    <source>
        <dbReference type="Pfam" id="PF04542"/>
    </source>
</evidence>
<dbReference type="InterPro" id="IPR014284">
    <property type="entry name" value="RNA_pol_sigma-70_dom"/>
</dbReference>
<dbReference type="PANTHER" id="PTHR43133">
    <property type="entry name" value="RNA POLYMERASE ECF-TYPE SIGMA FACTO"/>
    <property type="match status" value="1"/>
</dbReference>
<dbReference type="PANTHER" id="PTHR43133:SF8">
    <property type="entry name" value="RNA POLYMERASE SIGMA FACTOR HI_1459-RELATED"/>
    <property type="match status" value="1"/>
</dbReference>
<dbReference type="NCBIfam" id="TIGR02937">
    <property type="entry name" value="sigma70-ECF"/>
    <property type="match status" value="1"/>
</dbReference>
<dbReference type="Pfam" id="PF08281">
    <property type="entry name" value="Sigma70_r4_2"/>
    <property type="match status" value="1"/>
</dbReference>
<dbReference type="EMBL" id="CP002857">
    <property type="protein sequence ID" value="AEI08759.1"/>
    <property type="molecule type" value="Genomic_DNA"/>
</dbReference>
<dbReference type="RefSeq" id="WP_013887785.1">
    <property type="nucleotide sequence ID" value="NC_015673.1"/>
</dbReference>
<dbReference type="InterPro" id="IPR039425">
    <property type="entry name" value="RNA_pol_sigma-70-like"/>
</dbReference>
<evidence type="ECO:0000256" key="3">
    <source>
        <dbReference type="ARBA" id="ARBA00023082"/>
    </source>
</evidence>
<protein>
    <submittedName>
        <fullName evidence="8">ECF-family sigma factor W</fullName>
    </submittedName>
</protein>
<dbReference type="SUPFAM" id="SSF88659">
    <property type="entry name" value="Sigma3 and sigma4 domains of RNA polymerase sigma factors"/>
    <property type="match status" value="1"/>
</dbReference>
<comment type="similarity">
    <text evidence="1">Belongs to the sigma-70 factor family. ECF subfamily.</text>
</comment>
<evidence type="ECO:0000256" key="4">
    <source>
        <dbReference type="ARBA" id="ARBA00023125"/>
    </source>
</evidence>
<dbReference type="InterPro" id="IPR036388">
    <property type="entry name" value="WH-like_DNA-bd_sf"/>
</dbReference>
<dbReference type="AlphaFoldDB" id="F8DXW2"/>
<dbReference type="KEGG" id="crd:CRES_0396"/>
<feature type="domain" description="RNA polymerase sigma factor 70 region 4 type 2" evidence="7">
    <location>
        <begin position="119"/>
        <end position="170"/>
    </location>
</feature>
<feature type="domain" description="RNA polymerase sigma-70 region 2" evidence="6">
    <location>
        <begin position="25"/>
        <end position="87"/>
    </location>
</feature>
<dbReference type="eggNOG" id="COG1595">
    <property type="taxonomic scope" value="Bacteria"/>
</dbReference>
<evidence type="ECO:0000256" key="5">
    <source>
        <dbReference type="ARBA" id="ARBA00023163"/>
    </source>
</evidence>
<gene>
    <name evidence="8" type="primary">sigW</name>
    <name evidence="8" type="ordered locus">CRES_0396</name>
</gene>
<evidence type="ECO:0000259" key="7">
    <source>
        <dbReference type="Pfam" id="PF08281"/>
    </source>
</evidence>
<dbReference type="GO" id="GO:0006352">
    <property type="term" value="P:DNA-templated transcription initiation"/>
    <property type="evidence" value="ECO:0007669"/>
    <property type="project" value="InterPro"/>
</dbReference>
<dbReference type="GO" id="GO:0016987">
    <property type="term" value="F:sigma factor activity"/>
    <property type="evidence" value="ECO:0007669"/>
    <property type="project" value="UniProtKB-KW"/>
</dbReference>
<dbReference type="InterPro" id="IPR007627">
    <property type="entry name" value="RNA_pol_sigma70_r2"/>
</dbReference>
<keyword evidence="2" id="KW-0805">Transcription regulation</keyword>
<dbReference type="InterPro" id="IPR013249">
    <property type="entry name" value="RNA_pol_sigma70_r4_t2"/>
</dbReference>
<dbReference type="Pfam" id="PF04542">
    <property type="entry name" value="Sigma70_r2"/>
    <property type="match status" value="1"/>
</dbReference>
<evidence type="ECO:0000313" key="9">
    <source>
        <dbReference type="Proteomes" id="UP000000492"/>
    </source>
</evidence>
<evidence type="ECO:0000256" key="1">
    <source>
        <dbReference type="ARBA" id="ARBA00010641"/>
    </source>
</evidence>
<accession>F8DXW2</accession>
<keyword evidence="4" id="KW-0238">DNA-binding</keyword>
<keyword evidence="9" id="KW-1185">Reference proteome</keyword>
<dbReference type="Gene3D" id="1.10.10.10">
    <property type="entry name" value="Winged helix-like DNA-binding domain superfamily/Winged helix DNA-binding domain"/>
    <property type="match status" value="1"/>
</dbReference>
<reference evidence="8 9" key="1">
    <citation type="journal article" date="2012" name="BMC Genomics">
        <title>Complete genome sequence, lifestyle, and multi-drug resistance of the human pathogen Corynebacterium resistens DSM 45100 isolated from blood samples of a leukemia patient.</title>
        <authorList>
            <person name="Schroder J."/>
            <person name="Maus I."/>
            <person name="Meyer K."/>
            <person name="Wordemann S."/>
            <person name="Blom J."/>
            <person name="Jaenicke S."/>
            <person name="Schneider J."/>
            <person name="Trost E."/>
            <person name="Tauch A."/>
        </authorList>
    </citation>
    <scope>NUCLEOTIDE SEQUENCE [LARGE SCALE GENOMIC DNA]</scope>
    <source>
        <strain evidence="9">DSM 45100 / JCM 12819 / CCUG 50093 / GTC 2026 / SICGH 158</strain>
    </source>
</reference>
<name>F8DXW2_CORRG</name>
<evidence type="ECO:0000313" key="8">
    <source>
        <dbReference type="EMBL" id="AEI08759.1"/>
    </source>
</evidence>
<sequence>MDEKALLEAARSGDQRAFASLCEDCRVRAWNVCLRICGNYHDAEDALQSALALAWKNLEKFRGSSTFSTWFYRIASNASLELVRSRKATVSVDDDSFGHEIQLEDFSAQFESSVVENDRVSQALKKIPEKSQEALVLWSVAGLKIQEIAVHQKSSVSATKVRLHRAKKELREILSEMP</sequence>
<keyword evidence="3" id="KW-0731">Sigma factor</keyword>
<dbReference type="Gene3D" id="1.10.1740.10">
    <property type="match status" value="1"/>
</dbReference>
<dbReference type="OrthoDB" id="5244716at2"/>